<evidence type="ECO:0000313" key="6">
    <source>
        <dbReference type="Proteomes" id="UP001151516"/>
    </source>
</evidence>
<feature type="compositionally biased region" description="Polar residues" evidence="3">
    <location>
        <begin position="604"/>
        <end position="623"/>
    </location>
</feature>
<evidence type="ECO:0000256" key="3">
    <source>
        <dbReference type="SAM" id="MobiDB-lite"/>
    </source>
</evidence>
<dbReference type="SMART" id="SM00353">
    <property type="entry name" value="HLH"/>
    <property type="match status" value="1"/>
</dbReference>
<dbReference type="GO" id="GO:0003677">
    <property type="term" value="F:DNA binding"/>
    <property type="evidence" value="ECO:0007669"/>
    <property type="project" value="UniProtKB-KW"/>
</dbReference>
<feature type="region of interest" description="Disordered" evidence="3">
    <location>
        <begin position="373"/>
        <end position="395"/>
    </location>
</feature>
<dbReference type="Pfam" id="PF00010">
    <property type="entry name" value="HLH"/>
    <property type="match status" value="1"/>
</dbReference>
<evidence type="ECO:0000313" key="5">
    <source>
        <dbReference type="EMBL" id="KAJ2688562.1"/>
    </source>
</evidence>
<name>A0A9W8GJS5_9FUNG</name>
<feature type="region of interest" description="Disordered" evidence="3">
    <location>
        <begin position="178"/>
        <end position="268"/>
    </location>
</feature>
<proteinExistence type="predicted"/>
<feature type="compositionally biased region" description="Polar residues" evidence="3">
    <location>
        <begin position="558"/>
        <end position="575"/>
    </location>
</feature>
<evidence type="ECO:0000256" key="1">
    <source>
        <dbReference type="ARBA" id="ARBA00023125"/>
    </source>
</evidence>
<keyword evidence="6" id="KW-1185">Reference proteome</keyword>
<reference evidence="5" key="1">
    <citation type="submission" date="2022-07" db="EMBL/GenBank/DDBJ databases">
        <title>Phylogenomic reconstructions and comparative analyses of Kickxellomycotina fungi.</title>
        <authorList>
            <person name="Reynolds N.K."/>
            <person name="Stajich J.E."/>
            <person name="Barry K."/>
            <person name="Grigoriev I.V."/>
            <person name="Crous P."/>
            <person name="Smith M.E."/>
        </authorList>
    </citation>
    <scope>NUCLEOTIDE SEQUENCE</scope>
    <source>
        <strain evidence="5">CBS 109367</strain>
    </source>
</reference>
<evidence type="ECO:0000259" key="4">
    <source>
        <dbReference type="PROSITE" id="PS50888"/>
    </source>
</evidence>
<feature type="domain" description="BHLH" evidence="4">
    <location>
        <begin position="681"/>
        <end position="732"/>
    </location>
</feature>
<evidence type="ECO:0000256" key="2">
    <source>
        <dbReference type="ARBA" id="ARBA00023242"/>
    </source>
</evidence>
<dbReference type="GO" id="GO:0046983">
    <property type="term" value="F:protein dimerization activity"/>
    <property type="evidence" value="ECO:0007669"/>
    <property type="project" value="InterPro"/>
</dbReference>
<keyword evidence="2" id="KW-0539">Nucleus</keyword>
<protein>
    <recommendedName>
        <fullName evidence="4">BHLH domain-containing protein</fullName>
    </recommendedName>
</protein>
<feature type="region of interest" description="Disordered" evidence="3">
    <location>
        <begin position="596"/>
        <end position="623"/>
    </location>
</feature>
<feature type="compositionally biased region" description="Polar residues" evidence="3">
    <location>
        <begin position="182"/>
        <end position="192"/>
    </location>
</feature>
<feature type="region of interest" description="Disordered" evidence="3">
    <location>
        <begin position="1"/>
        <end position="44"/>
    </location>
</feature>
<dbReference type="PANTHER" id="PTHR10328">
    <property type="entry name" value="PROTEIN MAX MYC-ASSOCIATED FACTOR X"/>
    <property type="match status" value="1"/>
</dbReference>
<dbReference type="GO" id="GO:0003700">
    <property type="term" value="F:DNA-binding transcription factor activity"/>
    <property type="evidence" value="ECO:0007669"/>
    <property type="project" value="TreeGrafter"/>
</dbReference>
<dbReference type="PROSITE" id="PS50888">
    <property type="entry name" value="BHLH"/>
    <property type="match status" value="1"/>
</dbReference>
<feature type="compositionally biased region" description="Low complexity" evidence="3">
    <location>
        <begin position="21"/>
        <end position="44"/>
    </location>
</feature>
<dbReference type="GO" id="GO:0090575">
    <property type="term" value="C:RNA polymerase II transcription regulator complex"/>
    <property type="evidence" value="ECO:0007669"/>
    <property type="project" value="TreeGrafter"/>
</dbReference>
<dbReference type="InterPro" id="IPR036638">
    <property type="entry name" value="HLH_DNA-bd_sf"/>
</dbReference>
<feature type="compositionally biased region" description="Low complexity" evidence="3">
    <location>
        <begin position="248"/>
        <end position="267"/>
    </location>
</feature>
<feature type="region of interest" description="Disordered" evidence="3">
    <location>
        <begin position="758"/>
        <end position="785"/>
    </location>
</feature>
<feature type="region of interest" description="Disordered" evidence="3">
    <location>
        <begin position="280"/>
        <end position="306"/>
    </location>
</feature>
<dbReference type="AlphaFoldDB" id="A0A9W8GJS5"/>
<comment type="caution">
    <text evidence="5">The sequence shown here is derived from an EMBL/GenBank/DDBJ whole genome shotgun (WGS) entry which is preliminary data.</text>
</comment>
<dbReference type="Proteomes" id="UP001151516">
    <property type="component" value="Unassembled WGS sequence"/>
</dbReference>
<dbReference type="EMBL" id="JANBTX010000043">
    <property type="protein sequence ID" value="KAJ2688562.1"/>
    <property type="molecule type" value="Genomic_DNA"/>
</dbReference>
<dbReference type="OrthoDB" id="5344169at2759"/>
<dbReference type="PANTHER" id="PTHR10328:SF15">
    <property type="entry name" value="BHLH TRANSCRIPTION FACTOR"/>
    <property type="match status" value="1"/>
</dbReference>
<feature type="compositionally biased region" description="Polar residues" evidence="3">
    <location>
        <begin position="1"/>
        <end position="18"/>
    </location>
</feature>
<feature type="region of interest" description="Disordered" evidence="3">
    <location>
        <begin position="481"/>
        <end position="575"/>
    </location>
</feature>
<keyword evidence="1" id="KW-0238">DNA-binding</keyword>
<dbReference type="Gene3D" id="4.10.280.10">
    <property type="entry name" value="Helix-loop-helix DNA-binding domain"/>
    <property type="match status" value="1"/>
</dbReference>
<gene>
    <name evidence="5" type="ORF">IWW39_002113</name>
</gene>
<sequence length="785" mass="83340">MSTHQQSVASSGNLSFGDSGTRPQQQHQRQQQMHTPMSLTLAPNSANNNALAASTMSPLHIGGLTEQQTAEMVELLTPFLSPATTPALNGVLRRGADESRAFSPLTSPALMPQAAAIQAAIGSGGPFSPNSFSSAGEQQYRAQHMLYQQQQQGDFVSMPPPSPSITAEHIMRRQQQMIMQQHSPSFPSTSAAALSPYLPPSMNSSGGSRLNRRRGSTSTGTIGGPAAQAGGSHLLGSPQYHPYRGPLQQQQQQQQLQQQRQPNQSQQVYTPSLLSRATGAGDADDFFLDSLPTSATAPGMTSGPVQQTRNRTLHQLNASPHFASPLFGAGSVPPAAQRSMSLNSAALAMLQNTHGTEEDESIITAEQLNSWLEGNSRQPPATAPLAPRDQQQQSATPASLMNLPLSAHHLPHSVNGEIVSSEGTSQSPAMNSAIVSAFGRQQIASVGPSPAMAPAVSSAMSASLLQFVTQSAPMTEFVHPPIPPPLHIGPSSSVLGGRRSASAEDPNGLSAVSEDQGSGNGRRTRRKSVALATKPIAAKNPRTKRDGMSAAGRRKSRTSLLTSPRQTPLVPSTLKNVTSPGYSPHAMASPGLAPLTPATLAPRRTSQTGTPNTGPMQSNSVTPQMRPRAVIAATSTTNIVGLEADVVTRLATKSNYQNIMEGNSEFLGLTYKTEFKSGLERRRTNHKQAEQKRRDSLKTCFQALKERLPDLDPKLVSKIYLLNRANAFIDSLTRMNELLVAAAAEQGIDVEAIAAQARAADPDASYEEEGSSNDDEEGDMMDTSQ</sequence>
<accession>A0A9W8GJS5</accession>
<dbReference type="InterPro" id="IPR011598">
    <property type="entry name" value="bHLH_dom"/>
</dbReference>
<organism evidence="5 6">
    <name type="scientific">Coemansia spiralis</name>
    <dbReference type="NCBI Taxonomy" id="417178"/>
    <lineage>
        <taxon>Eukaryota</taxon>
        <taxon>Fungi</taxon>
        <taxon>Fungi incertae sedis</taxon>
        <taxon>Zoopagomycota</taxon>
        <taxon>Kickxellomycotina</taxon>
        <taxon>Kickxellomycetes</taxon>
        <taxon>Kickxellales</taxon>
        <taxon>Kickxellaceae</taxon>
        <taxon>Coemansia</taxon>
    </lineage>
</organism>
<dbReference type="GO" id="GO:0045944">
    <property type="term" value="P:positive regulation of transcription by RNA polymerase II"/>
    <property type="evidence" value="ECO:0007669"/>
    <property type="project" value="TreeGrafter"/>
</dbReference>
<dbReference type="SUPFAM" id="SSF47459">
    <property type="entry name" value="HLH, helix-loop-helix DNA-binding domain"/>
    <property type="match status" value="1"/>
</dbReference>
<feature type="compositionally biased region" description="Acidic residues" evidence="3">
    <location>
        <begin position="764"/>
        <end position="785"/>
    </location>
</feature>